<organism evidence="2">
    <name type="scientific">uncultured bacterium</name>
    <name type="common">gcode 4</name>
    <dbReference type="NCBI Taxonomy" id="1234023"/>
    <lineage>
        <taxon>Bacteria</taxon>
        <taxon>environmental samples</taxon>
    </lineage>
</organism>
<name>K1YP76_9BACT</name>
<dbReference type="SUPFAM" id="SSF143011">
    <property type="entry name" value="RelE-like"/>
    <property type="match status" value="1"/>
</dbReference>
<keyword evidence="1" id="KW-1277">Toxin-antitoxin system</keyword>
<evidence type="ECO:0000313" key="2">
    <source>
        <dbReference type="EMBL" id="EKD44730.1"/>
    </source>
</evidence>
<dbReference type="Pfam" id="PF05016">
    <property type="entry name" value="ParE_toxin"/>
    <property type="match status" value="1"/>
</dbReference>
<gene>
    <name evidence="2" type="ORF">ACD_71C00028G0002</name>
</gene>
<dbReference type="EMBL" id="AMFJ01028759">
    <property type="protein sequence ID" value="EKD44730.1"/>
    <property type="molecule type" value="Genomic_DNA"/>
</dbReference>
<comment type="caution">
    <text evidence="2">The sequence shown here is derived from an EMBL/GenBank/DDBJ whole genome shotgun (WGS) entry which is preliminary data.</text>
</comment>
<accession>K1YP76</accession>
<reference evidence="2" key="1">
    <citation type="journal article" date="2012" name="Science">
        <title>Fermentation, hydrogen, and sulfur metabolism in multiple uncultivated bacterial phyla.</title>
        <authorList>
            <person name="Wrighton K.C."/>
            <person name="Thomas B.C."/>
            <person name="Sharon I."/>
            <person name="Miller C.S."/>
            <person name="Castelle C.J."/>
            <person name="VerBerkmoes N.C."/>
            <person name="Wilkins M.J."/>
            <person name="Hettich R.L."/>
            <person name="Lipton M.S."/>
            <person name="Williams K.H."/>
            <person name="Long P.E."/>
            <person name="Banfield J.F."/>
        </authorList>
    </citation>
    <scope>NUCLEOTIDE SEQUENCE [LARGE SCALE GENOMIC DNA]</scope>
</reference>
<proteinExistence type="predicted"/>
<dbReference type="AlphaFoldDB" id="K1YP76"/>
<protein>
    <submittedName>
        <fullName evidence="2">Plasmid stabilization system</fullName>
    </submittedName>
</protein>
<dbReference type="InterPro" id="IPR035093">
    <property type="entry name" value="RelE/ParE_toxin_dom_sf"/>
</dbReference>
<dbReference type="Gene3D" id="3.30.2310.20">
    <property type="entry name" value="RelE-like"/>
    <property type="match status" value="1"/>
</dbReference>
<sequence>MQVRYHRQFEKDLEKCNFPELIQDVFVFIEALEHTSSLQNIRNIKKLSGFSSFYRYRIGEYRLGFRLTDTHVQLDRFLHRKDIYKKYP</sequence>
<dbReference type="InterPro" id="IPR007712">
    <property type="entry name" value="RelE/ParE_toxin"/>
</dbReference>
<evidence type="ECO:0000256" key="1">
    <source>
        <dbReference type="ARBA" id="ARBA00022649"/>
    </source>
</evidence>